<dbReference type="InterPro" id="IPR043502">
    <property type="entry name" value="DNA/RNA_pol_sf"/>
</dbReference>
<keyword evidence="2" id="KW-0255">Endonuclease</keyword>
<dbReference type="CDD" id="cd01650">
    <property type="entry name" value="RT_nLTR_like"/>
    <property type="match status" value="1"/>
</dbReference>
<keyword evidence="2" id="KW-0548">Nucleotidyltransferase</keyword>
<dbReference type="Gene3D" id="3.60.10.10">
    <property type="entry name" value="Endonuclease/exonuclease/phosphatase"/>
    <property type="match status" value="1"/>
</dbReference>
<accession>A0A023FB05</accession>
<dbReference type="SUPFAM" id="SSF56219">
    <property type="entry name" value="DNase I-like"/>
    <property type="match status" value="1"/>
</dbReference>
<dbReference type="SUPFAM" id="SSF56672">
    <property type="entry name" value="DNA/RNA polymerases"/>
    <property type="match status" value="1"/>
</dbReference>
<evidence type="ECO:0000259" key="1">
    <source>
        <dbReference type="PROSITE" id="PS50878"/>
    </source>
</evidence>
<name>A0A023FB05_TRIIF</name>
<keyword evidence="2" id="KW-0540">Nuclease</keyword>
<feature type="domain" description="Reverse transcriptase" evidence="1">
    <location>
        <begin position="547"/>
        <end position="825"/>
    </location>
</feature>
<dbReference type="PROSITE" id="PS50878">
    <property type="entry name" value="RT_POL"/>
    <property type="match status" value="1"/>
</dbReference>
<dbReference type="GO" id="GO:0004519">
    <property type="term" value="F:endonuclease activity"/>
    <property type="evidence" value="ECO:0007669"/>
    <property type="project" value="UniProtKB-KW"/>
</dbReference>
<dbReference type="GO" id="GO:0003964">
    <property type="term" value="F:RNA-directed DNA polymerase activity"/>
    <property type="evidence" value="ECO:0007669"/>
    <property type="project" value="UniProtKB-KW"/>
</dbReference>
<dbReference type="InterPro" id="IPR000477">
    <property type="entry name" value="RT_dom"/>
</dbReference>
<dbReference type="InterPro" id="IPR036691">
    <property type="entry name" value="Endo/exonu/phosph_ase_sf"/>
</dbReference>
<dbReference type="PANTHER" id="PTHR47027:SF20">
    <property type="entry name" value="REVERSE TRANSCRIPTASE-LIKE PROTEIN WITH RNA-DIRECTED DNA POLYMERASE DOMAIN"/>
    <property type="match status" value="1"/>
</dbReference>
<dbReference type="EMBL" id="GBBI01000016">
    <property type="protein sequence ID" value="JAC18696.1"/>
    <property type="molecule type" value="mRNA"/>
</dbReference>
<keyword evidence="2" id="KW-0695">RNA-directed DNA polymerase</keyword>
<evidence type="ECO:0000313" key="2">
    <source>
        <dbReference type="EMBL" id="JAC18696.1"/>
    </source>
</evidence>
<protein>
    <submittedName>
        <fullName evidence="2">Putative endonuclease-reverse transcriptase</fullName>
    </submittedName>
</protein>
<proteinExistence type="evidence at transcript level"/>
<keyword evidence="2" id="KW-0808">Transferase</keyword>
<dbReference type="InterPro" id="IPR005135">
    <property type="entry name" value="Endo/exonuclease/phosphatase"/>
</dbReference>
<keyword evidence="2" id="KW-0378">Hydrolase</keyword>
<reference evidence="2" key="1">
    <citation type="journal article" date="2014" name="PLoS Negl. Trop. Dis.">
        <title>An updated insight into the Sialotranscriptome of Triatoma infestans: developmental stage and geographic variations.</title>
        <authorList>
            <person name="Schwarz A."/>
            <person name="Medrano-Mercado N."/>
            <person name="Schaub G.A."/>
            <person name="Struchiner C.J."/>
            <person name="Bargues M.D."/>
            <person name="Levy M.Z."/>
            <person name="Ribeiro J.M."/>
        </authorList>
    </citation>
    <scope>NUCLEOTIDE SEQUENCE</scope>
    <source>
        <strain evidence="2">Chile</strain>
        <tissue evidence="2">Salivary glands</tissue>
    </source>
</reference>
<dbReference type="Pfam" id="PF00078">
    <property type="entry name" value="RVT_1"/>
    <property type="match status" value="1"/>
</dbReference>
<sequence length="1151" mass="132916">MKKVNAPPQPRTAAGKQTIVHVNNNYSKTEGNNKFTILYWNISGFNSLFNLDSDQINELIKNDILCFTETWVVGNTLKLPLFLKESYSYEHSSAIKEKSLGRASGGIAIFYKKPLICRIELLDASNIWLFVLITIRNAKIVVGVNYWKPTVEIEYCAQLVYEYVCSLIETLNKQIVFVIGGDFNSRIGDMDMLEEDIFLGSMLGWPRESLDSTVNNKGKILMDTMNSLGMTVCNGRTVSDTPGNYSFISPSGGKSTVDLVWISIQFLSLISDMKLLDNFILHDHKPCQLYLSLSYVTDQYNSRKDPLIKSPNNLIKSIKWDQKQSVEFQKKMSENCNIYYHSKNSEHLYHNMVNTVYASAEACSMKQKKNVEPRSSLNNSFKWFNSDCKKLKLETRLCLKRCKKLNYTHDALFEYILIRNKYRALIKKAKKAYENEISTNLANVKNSQQFWLTVKKLRPTMNQVNEISGDTWYNILSSFYKTNISLKNNFFSVADPYLDCDFSLEELQFVVNKCGTNKASGLDGIPYEIYKNLPPEWEHYLLNMFNMIYSTEHVPKEWSDTMMMMLFKKGCRNVSENYRGISLLNTVTKLFTSLIATRLMNWVESNNVFPEGQAGFRRGRSCIDNLFVLNSIASIHTFSKRNYLYAIFIDFRKAFDSIKHDQLWQKMYALGVSGKIIRILINLYEHANLKLLQNNQISHWQVQVTQGVLQGESLSPLLFCLYISDFEIFLRSRNLSGIKIEGNVDILSLLFADDIVLFADSRSDAQLKLDWVSEYCGINSLELNAKKTKTVVFRRSPKMKKILPIHYGGNVIEYVNHFTYLGIPVSSTGKFAIAANQLTNRGISAISVINKILVAGKSNSWDSKLKLFNSIVSATALYGSEIWSLRYLPQIEKVLTMYLKRLLLLPYRTPNYLVMTETGSVPLAFNIFSKIINYWINILQMQDSRYPKICFKRLKHMHENKNGLEEYNWYSQISKQFSVIGIDVHAQIKSATDLIKNKHVILEKFRNHWLSVNVDRCITSSYSSVFRNISSLGLGENYITYKTSIHKIRTIVQIRLADNNHLYIFHKGNKYNLDYLSLCTVCNMSQEENLNHFYFHCPIYSSLRAHYIDKYINDNNFDLAKLFTVNSVMKLSDLYYYTVGAFKLRSFIINE</sequence>
<organism evidence="2">
    <name type="scientific">Triatoma infestans</name>
    <name type="common">Assassin bug</name>
    <dbReference type="NCBI Taxonomy" id="30076"/>
    <lineage>
        <taxon>Eukaryota</taxon>
        <taxon>Metazoa</taxon>
        <taxon>Ecdysozoa</taxon>
        <taxon>Arthropoda</taxon>
        <taxon>Hexapoda</taxon>
        <taxon>Insecta</taxon>
        <taxon>Pterygota</taxon>
        <taxon>Neoptera</taxon>
        <taxon>Paraneoptera</taxon>
        <taxon>Hemiptera</taxon>
        <taxon>Heteroptera</taxon>
        <taxon>Panheteroptera</taxon>
        <taxon>Cimicomorpha</taxon>
        <taxon>Reduviidae</taxon>
        <taxon>Triatominae</taxon>
        <taxon>Triatoma</taxon>
    </lineage>
</organism>
<dbReference type="Pfam" id="PF03372">
    <property type="entry name" value="Exo_endo_phos"/>
    <property type="match status" value="1"/>
</dbReference>
<dbReference type="PANTHER" id="PTHR47027">
    <property type="entry name" value="REVERSE TRANSCRIPTASE DOMAIN-CONTAINING PROTEIN"/>
    <property type="match status" value="1"/>
</dbReference>
<dbReference type="AlphaFoldDB" id="A0A023FB05"/>